<dbReference type="EMBL" id="KB743393">
    <property type="protein sequence ID" value="EOA99044.1"/>
    <property type="molecule type" value="Genomic_DNA"/>
</dbReference>
<keyword evidence="2" id="KW-1185">Reference proteome</keyword>
<dbReference type="Proteomes" id="UP000296049">
    <property type="component" value="Unassembled WGS sequence"/>
</dbReference>
<organism evidence="1 2">
    <name type="scientific">Anas platyrhynchos</name>
    <name type="common">Mallard</name>
    <name type="synonym">Anas boschas</name>
    <dbReference type="NCBI Taxonomy" id="8839"/>
    <lineage>
        <taxon>Eukaryota</taxon>
        <taxon>Metazoa</taxon>
        <taxon>Chordata</taxon>
        <taxon>Craniata</taxon>
        <taxon>Vertebrata</taxon>
        <taxon>Euteleostomi</taxon>
        <taxon>Archelosauria</taxon>
        <taxon>Archosauria</taxon>
        <taxon>Dinosauria</taxon>
        <taxon>Saurischia</taxon>
        <taxon>Theropoda</taxon>
        <taxon>Coelurosauria</taxon>
        <taxon>Aves</taxon>
        <taxon>Neognathae</taxon>
        <taxon>Galloanserae</taxon>
        <taxon>Anseriformes</taxon>
        <taxon>Anatidae</taxon>
        <taxon>Anatinae</taxon>
        <taxon>Anas</taxon>
    </lineage>
</organism>
<gene>
    <name evidence="1" type="ORF">Anapl_14236</name>
</gene>
<reference evidence="2" key="1">
    <citation type="journal article" date="2013" name="Nat. Genet.">
        <title>The duck genome and transcriptome provide insight into an avian influenza virus reservoir species.</title>
        <authorList>
            <person name="Huang Y."/>
            <person name="Li Y."/>
            <person name="Burt D.W."/>
            <person name="Chen H."/>
            <person name="Zhang Y."/>
            <person name="Qian W."/>
            <person name="Kim H."/>
            <person name="Gan S."/>
            <person name="Zhao Y."/>
            <person name="Li J."/>
            <person name="Yi K."/>
            <person name="Feng H."/>
            <person name="Zhu P."/>
            <person name="Li B."/>
            <person name="Liu Q."/>
            <person name="Fairley S."/>
            <person name="Magor K.E."/>
            <person name="Du Z."/>
            <person name="Hu X."/>
            <person name="Goodman L."/>
            <person name="Tafer H."/>
            <person name="Vignal A."/>
            <person name="Lee T."/>
            <person name="Kim K.W."/>
            <person name="Sheng Z."/>
            <person name="An Y."/>
            <person name="Searle S."/>
            <person name="Herrero J."/>
            <person name="Groenen M.A."/>
            <person name="Crooijmans R.P."/>
            <person name="Faraut T."/>
            <person name="Cai Q."/>
            <person name="Webster R.G."/>
            <person name="Aldridge J.R."/>
            <person name="Warren W.C."/>
            <person name="Bartschat S."/>
            <person name="Kehr S."/>
            <person name="Marz M."/>
            <person name="Stadler P.F."/>
            <person name="Smith J."/>
            <person name="Kraus R.H."/>
            <person name="Zhao Y."/>
            <person name="Ren L."/>
            <person name="Fei J."/>
            <person name="Morisson M."/>
            <person name="Kaiser P."/>
            <person name="Griffin D.K."/>
            <person name="Rao M."/>
            <person name="Pitel F."/>
            <person name="Wang J."/>
            <person name="Li N."/>
        </authorList>
    </citation>
    <scope>NUCLEOTIDE SEQUENCE [LARGE SCALE GENOMIC DNA]</scope>
</reference>
<accession>R0LC35</accession>
<evidence type="ECO:0000313" key="2">
    <source>
        <dbReference type="Proteomes" id="UP000296049"/>
    </source>
</evidence>
<evidence type="ECO:0000313" key="1">
    <source>
        <dbReference type="EMBL" id="EOA99044.1"/>
    </source>
</evidence>
<protein>
    <submittedName>
        <fullName evidence="1">Uncharacterized protein</fullName>
    </submittedName>
</protein>
<dbReference type="AlphaFoldDB" id="R0LC35"/>
<proteinExistence type="predicted"/>
<name>R0LC35_ANAPL</name>
<sequence length="305" mass="32523">MGRSRHLLELLSCSICFGHAKYHSSNKTGLLLVLLPKSSPWRHRGFVPHPTELGSTRESSAFSSTPPQAARTTAVVLLLPPPKLGVGIAAVADTQKNRTVGPGGEAPKGRRPCSSFHCEPQNKNKTLCSVGVGLRFRVLAPLETMSPSGGQGCMRPEGARCCLPGDVWWLTWCLQLMFLVASLFLDAKWMQLVPYTCSSCVNDLNPAWSPQDSCWVPVQSGGCSATGAGNPEAVLVFPLGNSAQEQTPLLARVGSAVHEECELTAPFAGKSHVGDAVQRGRLKSCLFGFGVGTAGQGCMEELRKP</sequence>